<feature type="region of interest" description="Disordered" evidence="10">
    <location>
        <begin position="108"/>
        <end position="160"/>
    </location>
</feature>
<dbReference type="SUPFAM" id="SSF57667">
    <property type="entry name" value="beta-beta-alpha zinc fingers"/>
    <property type="match status" value="6"/>
</dbReference>
<feature type="region of interest" description="Disordered" evidence="10">
    <location>
        <begin position="1147"/>
        <end position="1169"/>
    </location>
</feature>
<keyword evidence="12" id="KW-1185">Reference proteome</keyword>
<dbReference type="Gene3D" id="3.30.160.60">
    <property type="entry name" value="Classic Zinc Finger"/>
    <property type="match status" value="9"/>
</dbReference>
<dbReference type="GO" id="GO:0008270">
    <property type="term" value="F:zinc ion binding"/>
    <property type="evidence" value="ECO:0007669"/>
    <property type="project" value="UniProtKB-KW"/>
</dbReference>
<feature type="compositionally biased region" description="Polar residues" evidence="10">
    <location>
        <begin position="362"/>
        <end position="373"/>
    </location>
</feature>
<keyword evidence="9" id="KW-0539">Nucleus</keyword>
<evidence type="ECO:0000256" key="5">
    <source>
        <dbReference type="ARBA" id="ARBA00022833"/>
    </source>
</evidence>
<evidence type="ECO:0000256" key="7">
    <source>
        <dbReference type="ARBA" id="ARBA00023125"/>
    </source>
</evidence>
<feature type="region of interest" description="Disordered" evidence="10">
    <location>
        <begin position="648"/>
        <end position="711"/>
    </location>
</feature>
<evidence type="ECO:0000313" key="11">
    <source>
        <dbReference type="EMBL" id="CAH1783632.1"/>
    </source>
</evidence>
<dbReference type="Proteomes" id="UP000749559">
    <property type="component" value="Unassembled WGS sequence"/>
</dbReference>
<feature type="compositionally biased region" description="Basic residues" evidence="10">
    <location>
        <begin position="1078"/>
        <end position="1088"/>
    </location>
</feature>
<dbReference type="AlphaFoldDB" id="A0A8J1T8S4"/>
<evidence type="ECO:0000256" key="8">
    <source>
        <dbReference type="ARBA" id="ARBA00023163"/>
    </source>
</evidence>
<protein>
    <submittedName>
        <fullName evidence="11">Uncharacterized protein</fullName>
    </submittedName>
</protein>
<dbReference type="PROSITE" id="PS00028">
    <property type="entry name" value="ZINC_FINGER_C2H2_1"/>
    <property type="match status" value="10"/>
</dbReference>
<dbReference type="OrthoDB" id="427030at2759"/>
<keyword evidence="2" id="KW-0479">Metal-binding</keyword>
<keyword evidence="4" id="KW-0863">Zinc-finger</keyword>
<dbReference type="PANTHER" id="PTHR23234">
    <property type="entry name" value="ZNF44 PROTEIN"/>
    <property type="match status" value="1"/>
</dbReference>
<feature type="compositionally biased region" description="Pro residues" evidence="10">
    <location>
        <begin position="674"/>
        <end position="693"/>
    </location>
</feature>
<sequence length="1221" mass="137401">MVSEGSRIEILLQFRQHRSFTQERGRISSLPTTSWITPLHYLPTERADLLSQGLGHDYRSGSTLNDGYTDGTNSVSDTYISGSIQEPYTERPISFKDFYYKQYLSVQDQTPHTEPQPTYTSRSSNHGGYLSAMGGLQGSDPELPAYSSTMHNDRNQTLEAPNPLSLLSSVSLQVDRPTKQSTTDSHNYIDTHSVFTGDKRSDVTQGLPLVFSLPTSSKHQEPPILAGNLFSPGQTFYSDVQHNDPLERERNDALTDTALDLISTYERRNEPINMSLDSGYYTNIKSLDLMSAPYSEKRPQGQLDIYEQLKGLDVQLLLKQKPDLARSLLNDLPSPNFLQHSPLLPLDKNLLSKPLDINASNSFMSPKSINVPSQDFGASDSDSDQEDTKTGVVEPKESLNIAETVADVVSMLENEQSQILNAKPNNLNSVSTAHLHEQSQILSNSKPNINLPTTHLHVKTPQNDLYGEYINIKRKAQLRAEASKARDLQIELDQRNINQAHTVEHNLIDHNMHVEHNGLDNSGLATPNVEHPNRIDNSGLDATNVEHPNRISNSGLNATNVEHPNRIDNSVLAVTNVEQTNRINNSELAATNLVHPNRIDNSGFAAVAMENLTTVHPMGFEDKPSLIPHIRQALSNFSNSDMPMTIESPPPEYVYATHAPPKSEPSEDGVKSCLPPPSCLLVPPLPHPPPSTPEPRSSTPKNPPSKDLSNQCQHCQKMFSQRGNLEKHIRAVHLGARPFECDICGKAFGYKHAMIKHKVCHTNEKPFSCEECGRSFRRLDTLVQHRQTHLDDKDKKYTCPVCSRKFTQIGGLTQHVSTHTGVKKYKCDLCPRQFGQRRHLRDHSWVHTGTKPYICEICGKTYAQKDRKTLHMKEHEGKVYNCHICEKQFHSEAKLKVHTRNHNKPFPCTVCDFRFTQRSHLNTHMKKHAEKSVIVCELCEESFLTVQGLTQHTQRAHGEKSVNSKLFNCKLCSKGFTRKTVLYAHNRKVHPESAPQYSCNECDLDFKSRKELNTHMKSHFENYKCELCKKKFKLESRLIRHVCSSSKAENNQTRELNNGDQEDDTSAGAVDLTMQSKLKPKRKRRRNVPNKDLIKTKDISESESNVTVSPKVNGINAIKPNEYADVTVCEEAPHNTMDLEAITDISDDEQSTNADDDTPTKDNLNNTNGAIHKESTAKTFDCENNVREAKKRKEIEGPVNGIYKKMKKNKGKNGVTMNHVT</sequence>
<name>A0A8J1T8S4_OWEFU</name>
<feature type="compositionally biased region" description="Acidic residues" evidence="10">
    <location>
        <begin position="1147"/>
        <end position="1157"/>
    </location>
</feature>
<evidence type="ECO:0000256" key="4">
    <source>
        <dbReference type="ARBA" id="ARBA00022771"/>
    </source>
</evidence>
<dbReference type="SMART" id="SM00355">
    <property type="entry name" value="ZnF_C2H2"/>
    <property type="match status" value="12"/>
</dbReference>
<evidence type="ECO:0000256" key="1">
    <source>
        <dbReference type="ARBA" id="ARBA00004123"/>
    </source>
</evidence>
<keyword evidence="3" id="KW-0677">Repeat</keyword>
<dbReference type="PROSITE" id="PS50157">
    <property type="entry name" value="ZINC_FINGER_C2H2_2"/>
    <property type="match status" value="12"/>
</dbReference>
<dbReference type="InterPro" id="IPR013087">
    <property type="entry name" value="Znf_C2H2_type"/>
</dbReference>
<keyword evidence="7" id="KW-0238">DNA-binding</keyword>
<reference evidence="11" key="1">
    <citation type="submission" date="2022-03" db="EMBL/GenBank/DDBJ databases">
        <authorList>
            <person name="Martin C."/>
        </authorList>
    </citation>
    <scope>NUCLEOTIDE SEQUENCE</scope>
</reference>
<proteinExistence type="predicted"/>
<dbReference type="Pfam" id="PF00096">
    <property type="entry name" value="zf-C2H2"/>
    <property type="match status" value="5"/>
</dbReference>
<comment type="caution">
    <text evidence="11">The sequence shown here is derived from an EMBL/GenBank/DDBJ whole genome shotgun (WGS) entry which is preliminary data.</text>
</comment>
<organism evidence="11 12">
    <name type="scientific">Owenia fusiformis</name>
    <name type="common">Polychaete worm</name>
    <dbReference type="NCBI Taxonomy" id="6347"/>
    <lineage>
        <taxon>Eukaryota</taxon>
        <taxon>Metazoa</taxon>
        <taxon>Spiralia</taxon>
        <taxon>Lophotrochozoa</taxon>
        <taxon>Annelida</taxon>
        <taxon>Polychaeta</taxon>
        <taxon>Sedentaria</taxon>
        <taxon>Canalipalpata</taxon>
        <taxon>Sabellida</taxon>
        <taxon>Oweniida</taxon>
        <taxon>Oweniidae</taxon>
        <taxon>Owenia</taxon>
    </lineage>
</organism>
<evidence type="ECO:0000313" key="12">
    <source>
        <dbReference type="Proteomes" id="UP000749559"/>
    </source>
</evidence>
<keyword evidence="6" id="KW-0805">Transcription regulation</keyword>
<dbReference type="EMBL" id="CAIIXF020000005">
    <property type="protein sequence ID" value="CAH1783632.1"/>
    <property type="molecule type" value="Genomic_DNA"/>
</dbReference>
<feature type="compositionally biased region" description="Polar residues" evidence="10">
    <location>
        <begin position="108"/>
        <end position="126"/>
    </location>
</feature>
<feature type="compositionally biased region" description="Polar residues" evidence="10">
    <location>
        <begin position="1047"/>
        <end position="1059"/>
    </location>
</feature>
<gene>
    <name evidence="11" type="ORF">OFUS_LOCUS9955</name>
</gene>
<evidence type="ECO:0000256" key="9">
    <source>
        <dbReference type="ARBA" id="ARBA00023242"/>
    </source>
</evidence>
<feature type="region of interest" description="Disordered" evidence="10">
    <location>
        <begin position="362"/>
        <end position="392"/>
    </location>
</feature>
<keyword evidence="8" id="KW-0804">Transcription</keyword>
<feature type="region of interest" description="Disordered" evidence="10">
    <location>
        <begin position="1047"/>
        <end position="1105"/>
    </location>
</feature>
<dbReference type="FunFam" id="3.30.160.60:FF:000322">
    <property type="entry name" value="GDNF-inducible zinc finger protein 1"/>
    <property type="match status" value="1"/>
</dbReference>
<dbReference type="InterPro" id="IPR036236">
    <property type="entry name" value="Znf_C2H2_sf"/>
</dbReference>
<evidence type="ECO:0000256" key="6">
    <source>
        <dbReference type="ARBA" id="ARBA00023015"/>
    </source>
</evidence>
<evidence type="ECO:0000256" key="2">
    <source>
        <dbReference type="ARBA" id="ARBA00022723"/>
    </source>
</evidence>
<keyword evidence="5" id="KW-0862">Zinc</keyword>
<evidence type="ECO:0000256" key="10">
    <source>
        <dbReference type="SAM" id="MobiDB-lite"/>
    </source>
</evidence>
<comment type="subcellular location">
    <subcellularLocation>
        <location evidence="1">Nucleus</location>
    </subcellularLocation>
</comment>
<dbReference type="PANTHER" id="PTHR23234:SF10">
    <property type="entry name" value="RIKEN CDNA 6720489N17 GENE-RELATED"/>
    <property type="match status" value="1"/>
</dbReference>
<dbReference type="Pfam" id="PF13912">
    <property type="entry name" value="zf-C2H2_6"/>
    <property type="match status" value="3"/>
</dbReference>
<evidence type="ECO:0000256" key="3">
    <source>
        <dbReference type="ARBA" id="ARBA00022737"/>
    </source>
</evidence>
<dbReference type="FunFam" id="3.30.160.60:FF:002460">
    <property type="entry name" value="Zgc:174574"/>
    <property type="match status" value="1"/>
</dbReference>
<accession>A0A8J1T8S4</accession>
<dbReference type="GO" id="GO:0005634">
    <property type="term" value="C:nucleus"/>
    <property type="evidence" value="ECO:0007669"/>
    <property type="project" value="UniProtKB-SubCell"/>
</dbReference>
<dbReference type="InterPro" id="IPR050758">
    <property type="entry name" value="Znf_C2H2-type"/>
</dbReference>
<dbReference type="FunFam" id="3.30.160.60:FF:000515">
    <property type="entry name" value="early growth response protein 4"/>
    <property type="match status" value="1"/>
</dbReference>
<dbReference type="FunFam" id="3.30.160.60:FF:000534">
    <property type="entry name" value="zinc finger protein 674"/>
    <property type="match status" value="1"/>
</dbReference>
<dbReference type="GO" id="GO:0003677">
    <property type="term" value="F:DNA binding"/>
    <property type="evidence" value="ECO:0007669"/>
    <property type="project" value="UniProtKB-KW"/>
</dbReference>